<dbReference type="InterPro" id="IPR029016">
    <property type="entry name" value="GAF-like_dom_sf"/>
</dbReference>
<dbReference type="Gene3D" id="3.40.50.300">
    <property type="entry name" value="P-loop containing nucleotide triphosphate hydrolases"/>
    <property type="match status" value="1"/>
</dbReference>
<dbReference type="Gene3D" id="3.40.50.620">
    <property type="entry name" value="HUPs"/>
    <property type="match status" value="1"/>
</dbReference>
<evidence type="ECO:0000256" key="1">
    <source>
        <dbReference type="ARBA" id="ARBA00000085"/>
    </source>
</evidence>
<evidence type="ECO:0000256" key="5">
    <source>
        <dbReference type="ARBA" id="ARBA00022679"/>
    </source>
</evidence>
<keyword evidence="7" id="KW-0547">Nucleotide-binding</keyword>
<dbReference type="InterPro" id="IPR052023">
    <property type="entry name" value="Histidine_kinase_KdpD"/>
</dbReference>
<dbReference type="SUPFAM" id="SSF47384">
    <property type="entry name" value="Homodimeric domain of signal transducing histidine kinase"/>
    <property type="match status" value="1"/>
</dbReference>
<feature type="transmembrane region" description="Helical" evidence="13">
    <location>
        <begin position="372"/>
        <end position="394"/>
    </location>
</feature>
<reference evidence="15" key="1">
    <citation type="journal article" date="2021" name="PeerJ">
        <title>Extensive microbial diversity within the chicken gut microbiome revealed by metagenomics and culture.</title>
        <authorList>
            <person name="Gilroy R."/>
            <person name="Ravi A."/>
            <person name="Getino M."/>
            <person name="Pursley I."/>
            <person name="Horton D.L."/>
            <person name="Alikhan N.F."/>
            <person name="Baker D."/>
            <person name="Gharbi K."/>
            <person name="Hall N."/>
            <person name="Watson M."/>
            <person name="Adriaenssens E.M."/>
            <person name="Foster-Nyarko E."/>
            <person name="Jarju S."/>
            <person name="Secka A."/>
            <person name="Antonio M."/>
            <person name="Oren A."/>
            <person name="Chaudhuri R.R."/>
            <person name="La Ragione R."/>
            <person name="Hildebrand F."/>
            <person name="Pallen M.J."/>
        </authorList>
    </citation>
    <scope>NUCLEOTIDE SEQUENCE</scope>
    <source>
        <strain evidence="15">CHK183-1962</strain>
    </source>
</reference>
<organism evidence="15 16">
    <name type="scientific">Candidatus Fusicatenibacter merdavium</name>
    <dbReference type="NCBI Taxonomy" id="2838600"/>
    <lineage>
        <taxon>Bacteria</taxon>
        <taxon>Bacillati</taxon>
        <taxon>Bacillota</taxon>
        <taxon>Clostridia</taxon>
        <taxon>Lachnospirales</taxon>
        <taxon>Lachnospiraceae</taxon>
        <taxon>Fusicatenibacter</taxon>
    </lineage>
</organism>
<gene>
    <name evidence="15" type="ORF">H9734_01725</name>
</gene>
<dbReference type="PRINTS" id="PR00344">
    <property type="entry name" value="BCTRLSENSOR"/>
</dbReference>
<dbReference type="CDD" id="cd00082">
    <property type="entry name" value="HisKA"/>
    <property type="match status" value="1"/>
</dbReference>
<dbReference type="SMART" id="SM00387">
    <property type="entry name" value="HATPase_c"/>
    <property type="match status" value="1"/>
</dbReference>
<evidence type="ECO:0000256" key="11">
    <source>
        <dbReference type="ARBA" id="ARBA00023012"/>
    </source>
</evidence>
<dbReference type="InterPro" id="IPR038318">
    <property type="entry name" value="KdpD_sf"/>
</dbReference>
<dbReference type="GO" id="GO:0005886">
    <property type="term" value="C:plasma membrane"/>
    <property type="evidence" value="ECO:0007669"/>
    <property type="project" value="TreeGrafter"/>
</dbReference>
<name>A0A9D1XBD0_9FIRM</name>
<evidence type="ECO:0000313" key="16">
    <source>
        <dbReference type="Proteomes" id="UP000886890"/>
    </source>
</evidence>
<feature type="domain" description="Histidine kinase" evidence="14">
    <location>
        <begin position="649"/>
        <end position="866"/>
    </location>
</feature>
<evidence type="ECO:0000259" key="14">
    <source>
        <dbReference type="PROSITE" id="PS50109"/>
    </source>
</evidence>
<dbReference type="InterPro" id="IPR036890">
    <property type="entry name" value="HATPase_C_sf"/>
</dbReference>
<dbReference type="InterPro" id="IPR005467">
    <property type="entry name" value="His_kinase_dom"/>
</dbReference>
<dbReference type="Gene3D" id="3.30.565.10">
    <property type="entry name" value="Histidine kinase-like ATPase, C-terminal domain"/>
    <property type="match status" value="1"/>
</dbReference>
<keyword evidence="8 15" id="KW-0418">Kinase</keyword>
<feature type="transmembrane region" description="Helical" evidence="13">
    <location>
        <begin position="401"/>
        <end position="434"/>
    </location>
</feature>
<evidence type="ECO:0000256" key="9">
    <source>
        <dbReference type="ARBA" id="ARBA00022840"/>
    </source>
</evidence>
<evidence type="ECO:0000313" key="15">
    <source>
        <dbReference type="EMBL" id="HIX76307.1"/>
    </source>
</evidence>
<dbReference type="PANTHER" id="PTHR45569">
    <property type="entry name" value="SENSOR PROTEIN KDPD"/>
    <property type="match status" value="1"/>
</dbReference>
<proteinExistence type="predicted"/>
<dbReference type="InterPro" id="IPR036097">
    <property type="entry name" value="HisK_dim/P_sf"/>
</dbReference>
<evidence type="ECO:0000256" key="12">
    <source>
        <dbReference type="ARBA" id="ARBA00023136"/>
    </source>
</evidence>
<comment type="caution">
    <text evidence="15">The sequence shown here is derived from an EMBL/GenBank/DDBJ whole genome shotgun (WGS) entry which is preliminary data.</text>
</comment>
<feature type="transmembrane region" description="Helical" evidence="13">
    <location>
        <begin position="440"/>
        <end position="462"/>
    </location>
</feature>
<keyword evidence="11" id="KW-0902">Two-component regulatory system</keyword>
<dbReference type="PANTHER" id="PTHR45569:SF1">
    <property type="entry name" value="SENSOR PROTEIN KDPD"/>
    <property type="match status" value="1"/>
</dbReference>
<dbReference type="CDD" id="cd00075">
    <property type="entry name" value="HATPase"/>
    <property type="match status" value="1"/>
</dbReference>
<dbReference type="InterPro" id="IPR004358">
    <property type="entry name" value="Sig_transdc_His_kin-like_C"/>
</dbReference>
<evidence type="ECO:0000256" key="4">
    <source>
        <dbReference type="ARBA" id="ARBA00022553"/>
    </source>
</evidence>
<dbReference type="Gene3D" id="1.10.287.130">
    <property type="match status" value="1"/>
</dbReference>
<evidence type="ECO:0000256" key="6">
    <source>
        <dbReference type="ARBA" id="ARBA00022692"/>
    </source>
</evidence>
<evidence type="ECO:0000256" key="2">
    <source>
        <dbReference type="ARBA" id="ARBA00004141"/>
    </source>
</evidence>
<dbReference type="Gene3D" id="1.20.120.620">
    <property type="entry name" value="Backbone structure of the membrane domain of e. Coli histidine kinase receptor kdpd"/>
    <property type="match status" value="1"/>
</dbReference>
<dbReference type="Pfam" id="PF00512">
    <property type="entry name" value="HisKA"/>
    <property type="match status" value="1"/>
</dbReference>
<accession>A0A9D1XBD0</accession>
<dbReference type="PROSITE" id="PS50109">
    <property type="entry name" value="HIS_KIN"/>
    <property type="match status" value="1"/>
</dbReference>
<dbReference type="GO" id="GO:0005524">
    <property type="term" value="F:ATP binding"/>
    <property type="evidence" value="ECO:0007669"/>
    <property type="project" value="UniProtKB-KW"/>
</dbReference>
<dbReference type="SMART" id="SM00388">
    <property type="entry name" value="HisKA"/>
    <property type="match status" value="1"/>
</dbReference>
<dbReference type="FunFam" id="3.30.565.10:FF:000006">
    <property type="entry name" value="Sensor histidine kinase WalK"/>
    <property type="match status" value="1"/>
</dbReference>
<evidence type="ECO:0000256" key="8">
    <source>
        <dbReference type="ARBA" id="ARBA00022777"/>
    </source>
</evidence>
<comment type="catalytic activity">
    <reaction evidence="1">
        <text>ATP + protein L-histidine = ADP + protein N-phospho-L-histidine.</text>
        <dbReference type="EC" id="2.7.13.3"/>
    </reaction>
</comment>
<keyword evidence="9" id="KW-0067">ATP-binding</keyword>
<dbReference type="Pfam" id="PF02702">
    <property type="entry name" value="KdpD"/>
    <property type="match status" value="1"/>
</dbReference>
<dbReference type="InterPro" id="IPR003594">
    <property type="entry name" value="HATPase_dom"/>
</dbReference>
<evidence type="ECO:0000256" key="13">
    <source>
        <dbReference type="SAM" id="Phobius"/>
    </source>
</evidence>
<dbReference type="SUPFAM" id="SSF52402">
    <property type="entry name" value="Adenine nucleotide alpha hydrolases-like"/>
    <property type="match status" value="1"/>
</dbReference>
<comment type="subcellular location">
    <subcellularLocation>
        <location evidence="2">Membrane</location>
        <topology evidence="2">Multi-pass membrane protein</topology>
    </subcellularLocation>
</comment>
<dbReference type="EMBL" id="DXEK01000023">
    <property type="protein sequence ID" value="HIX76307.1"/>
    <property type="molecule type" value="Genomic_DNA"/>
</dbReference>
<dbReference type="CDD" id="cd01987">
    <property type="entry name" value="USP_KdpD-like"/>
    <property type="match status" value="1"/>
</dbReference>
<dbReference type="Pfam" id="PF02518">
    <property type="entry name" value="HATPase_c"/>
    <property type="match status" value="1"/>
</dbReference>
<evidence type="ECO:0000256" key="7">
    <source>
        <dbReference type="ARBA" id="ARBA00022741"/>
    </source>
</evidence>
<dbReference type="Pfam" id="PF13493">
    <property type="entry name" value="DUF4118"/>
    <property type="match status" value="1"/>
</dbReference>
<dbReference type="InterPro" id="IPR027417">
    <property type="entry name" value="P-loop_NTPase"/>
</dbReference>
<evidence type="ECO:0000256" key="3">
    <source>
        <dbReference type="ARBA" id="ARBA00012438"/>
    </source>
</evidence>
<keyword evidence="5" id="KW-0808">Transferase</keyword>
<dbReference type="SUPFAM" id="SSF52540">
    <property type="entry name" value="P-loop containing nucleoside triphosphate hydrolases"/>
    <property type="match status" value="1"/>
</dbReference>
<reference evidence="15" key="2">
    <citation type="submission" date="2021-04" db="EMBL/GenBank/DDBJ databases">
        <authorList>
            <person name="Gilroy R."/>
        </authorList>
    </citation>
    <scope>NUCLEOTIDE SEQUENCE</scope>
    <source>
        <strain evidence="15">CHK183-1962</strain>
    </source>
</reference>
<keyword evidence="4" id="KW-0597">Phosphoprotein</keyword>
<dbReference type="EC" id="2.7.13.3" evidence="3"/>
<dbReference type="InterPro" id="IPR025201">
    <property type="entry name" value="KdpD_TM"/>
</dbReference>
<dbReference type="Gene3D" id="3.30.450.40">
    <property type="match status" value="1"/>
</dbReference>
<dbReference type="InterPro" id="IPR003852">
    <property type="entry name" value="Sig_transdc_His_kinase_KdpD_N"/>
</dbReference>
<keyword evidence="10 13" id="KW-1133">Transmembrane helix</keyword>
<protein>
    <recommendedName>
        <fullName evidence="3">histidine kinase</fullName>
        <ecNumber evidence="3">2.7.13.3</ecNumber>
    </recommendedName>
</protein>
<keyword evidence="12 13" id="KW-0472">Membrane</keyword>
<dbReference type="InterPro" id="IPR014729">
    <property type="entry name" value="Rossmann-like_a/b/a_fold"/>
</dbReference>
<keyword evidence="6 13" id="KW-0812">Transmembrane</keyword>
<dbReference type="AlphaFoldDB" id="A0A9D1XBD0"/>
<dbReference type="SUPFAM" id="SSF55874">
    <property type="entry name" value="ATPase domain of HSP90 chaperone/DNA topoisomerase II/histidine kinase"/>
    <property type="match status" value="1"/>
</dbReference>
<dbReference type="Proteomes" id="UP000886890">
    <property type="component" value="Unassembled WGS sequence"/>
</dbReference>
<sequence>MQEEQTGSGRLKIFFSYAPGTGKTQAMLAAARKEKERGVDVVTGCLKEIPEMCGLSADPSAAGAKPEYCGLEWLPPRQIRYQGKDCQEFDPDRALERKPQILLLDDMAHINREGSRHARRYQDIGELLRAGICVYTTLNVQNLESLEDLVVSATRNPVKERIPDTLFDQADQVEFVDMEPEELLERMEKDGQGRDPGETPAFTLEKLAALREIALRRAADRIGKRTGEKKRIREHLLICLSGAPSNARVIRTAARMAEAFHGQLTALFVDNTQARGKEVMENLRLARKLGARIATVYGEDTALQIAEYAQISGVTKIVLGRSTRRGPSRQMVERLSQLAPDIDIYIIPDQNRGKEKKKTFSPRREKITGRDLLLALGIMAACTAVSFLFHVLSLKEANMELIYILGVLSVAVITGGKLYSLAVSLLAALMFNFFFTEPYFALSSVSGYVVTFLIMLASAIVCSTLTGRLKRQAVLSAQKAYRTGVLLETSRKLQGAGNEKEILEVAAAQMGKLLERTVVIYPADGKGMLGQMEIFPGKDRRNWTKEEFLAEKEVAEWVFRNNRHAGALTQTFSDAVCLYLAVRSGEQALAVVGVFLKNSEPPADFEKELMVAILDECGLALEREKIRRDNQELEETARQEALRANLLRGISHDLRTPLTGISGNAGILMKNSGKLEEEKKQALYLAIYDDAMWLMRLVENLLSITRIENGSMRLNLQPAVLEEVIYEALEHLDRKASEHKISVHFPEEILVADMDAALIVQVVVNIVNNAVKYTPAGSEIRIEAQREGALLAVRISDDGPGIAAEDRERVFDMFYTAKDRQADGRRGLGLGLALCRSIVTAHGGTITAEECSPHGTCFLFTLHASEVAAYE</sequence>
<dbReference type="GO" id="GO:0000155">
    <property type="term" value="F:phosphorelay sensor kinase activity"/>
    <property type="evidence" value="ECO:0007669"/>
    <property type="project" value="InterPro"/>
</dbReference>
<dbReference type="InterPro" id="IPR003661">
    <property type="entry name" value="HisK_dim/P_dom"/>
</dbReference>
<evidence type="ECO:0000256" key="10">
    <source>
        <dbReference type="ARBA" id="ARBA00022989"/>
    </source>
</evidence>